<reference evidence="1 2" key="1">
    <citation type="submission" date="2017-02" db="EMBL/GenBank/DDBJ databases">
        <title>Complete genome sequences of Mycobacterium kansasii strains isolated from rhesus macaques.</title>
        <authorList>
            <person name="Panda A."/>
            <person name="Nagaraj S."/>
            <person name="Zhao X."/>
            <person name="Tettelin H."/>
            <person name="Detolla L.J."/>
        </authorList>
    </citation>
    <scope>NUCLEOTIDE SEQUENCE [LARGE SCALE GENOMIC DNA]</scope>
    <source>
        <strain evidence="1 2">11-3469</strain>
    </source>
</reference>
<evidence type="ECO:0000313" key="1">
    <source>
        <dbReference type="EMBL" id="OOK76813.1"/>
    </source>
</evidence>
<dbReference type="AlphaFoldDB" id="A0A1V3XC66"/>
<gene>
    <name evidence="1" type="ORF">BZL29_3494</name>
</gene>
<sequence>MNRPVPIAPRSRSTGCDGWKACAAGAACGVLITWWIELCTTAAAVTPQMAVGTSR</sequence>
<protein>
    <submittedName>
        <fullName evidence="1">Uncharacterized protein</fullName>
    </submittedName>
</protein>
<evidence type="ECO:0000313" key="2">
    <source>
        <dbReference type="Proteomes" id="UP000188532"/>
    </source>
</evidence>
<proteinExistence type="predicted"/>
<name>A0A1V3XC66_MYCKA</name>
<dbReference type="Proteomes" id="UP000188532">
    <property type="component" value="Unassembled WGS sequence"/>
</dbReference>
<organism evidence="1 2">
    <name type="scientific">Mycobacterium kansasii</name>
    <dbReference type="NCBI Taxonomy" id="1768"/>
    <lineage>
        <taxon>Bacteria</taxon>
        <taxon>Bacillati</taxon>
        <taxon>Actinomycetota</taxon>
        <taxon>Actinomycetes</taxon>
        <taxon>Mycobacteriales</taxon>
        <taxon>Mycobacteriaceae</taxon>
        <taxon>Mycobacterium</taxon>
    </lineage>
</organism>
<dbReference type="EMBL" id="MVBN01000003">
    <property type="protein sequence ID" value="OOK76813.1"/>
    <property type="molecule type" value="Genomic_DNA"/>
</dbReference>
<accession>A0A1V3XC66</accession>
<comment type="caution">
    <text evidence="1">The sequence shown here is derived from an EMBL/GenBank/DDBJ whole genome shotgun (WGS) entry which is preliminary data.</text>
</comment>